<dbReference type="PANTHER" id="PTHR22808">
    <property type="entry name" value="NCL1 YEAST -RELATED NOL1/NOP2/FMU SUN DOMAIN-CONTAINING"/>
    <property type="match status" value="1"/>
</dbReference>
<keyword evidence="2 5" id="KW-0808">Transferase</keyword>
<dbReference type="InterPro" id="IPR023267">
    <property type="entry name" value="RCMT"/>
</dbReference>
<dbReference type="PANTHER" id="PTHR22808:SF1">
    <property type="entry name" value="RNA CYTOSINE-C(5)-METHYLTRANSFERASE NSUN2-RELATED"/>
    <property type="match status" value="1"/>
</dbReference>
<keyword evidence="9" id="KW-1185">Reference proteome</keyword>
<evidence type="ECO:0000256" key="3">
    <source>
        <dbReference type="ARBA" id="ARBA00022691"/>
    </source>
</evidence>
<accession>A0ABR2IKG2</accession>
<comment type="caution">
    <text evidence="5">Lacks conserved residue(s) required for the propagation of feature annotation.</text>
</comment>
<gene>
    <name evidence="8" type="ORF">M9Y10_010334</name>
</gene>
<comment type="similarity">
    <text evidence="5">Belongs to the class I-like SAM-binding methyltransferase superfamily. RsmB/NOP family.</text>
</comment>
<dbReference type="InterPro" id="IPR001678">
    <property type="entry name" value="MeTrfase_RsmB-F_NOP2_dom"/>
</dbReference>
<evidence type="ECO:0000313" key="9">
    <source>
        <dbReference type="Proteomes" id="UP001470230"/>
    </source>
</evidence>
<dbReference type="Proteomes" id="UP001470230">
    <property type="component" value="Unassembled WGS sequence"/>
</dbReference>
<evidence type="ECO:0000313" key="8">
    <source>
        <dbReference type="EMBL" id="KAK8864809.1"/>
    </source>
</evidence>
<comment type="caution">
    <text evidence="8">The sequence shown here is derived from an EMBL/GenBank/DDBJ whole genome shotgun (WGS) entry which is preliminary data.</text>
</comment>
<evidence type="ECO:0000256" key="1">
    <source>
        <dbReference type="ARBA" id="ARBA00022603"/>
    </source>
</evidence>
<keyword evidence="1 5" id="KW-0489">Methyltransferase</keyword>
<keyword evidence="4 5" id="KW-0694">RNA-binding</keyword>
<reference evidence="8 9" key="1">
    <citation type="submission" date="2024-04" db="EMBL/GenBank/DDBJ databases">
        <title>Tritrichomonas musculus Genome.</title>
        <authorList>
            <person name="Alves-Ferreira E."/>
            <person name="Grigg M."/>
            <person name="Lorenzi H."/>
            <person name="Galac M."/>
        </authorList>
    </citation>
    <scope>NUCLEOTIDE SEQUENCE [LARGE SCALE GENOMIC DNA]</scope>
    <source>
        <strain evidence="8 9">EAF2021</strain>
    </source>
</reference>
<evidence type="ECO:0000256" key="2">
    <source>
        <dbReference type="ARBA" id="ARBA00022679"/>
    </source>
</evidence>
<dbReference type="Pfam" id="PF01189">
    <property type="entry name" value="Methyltr_RsmB-F"/>
    <property type="match status" value="1"/>
</dbReference>
<feature type="coiled-coil region" evidence="6">
    <location>
        <begin position="554"/>
        <end position="665"/>
    </location>
</feature>
<dbReference type="SUPFAM" id="SSF53335">
    <property type="entry name" value="S-adenosyl-L-methionine-dependent methyltransferases"/>
    <property type="match status" value="1"/>
</dbReference>
<dbReference type="InterPro" id="IPR049560">
    <property type="entry name" value="MeTrfase_RsmB-F_NOP2_cat"/>
</dbReference>
<dbReference type="EMBL" id="JAPFFF010000016">
    <property type="protein sequence ID" value="KAK8864809.1"/>
    <property type="molecule type" value="Genomic_DNA"/>
</dbReference>
<proteinExistence type="inferred from homology"/>
<evidence type="ECO:0000256" key="4">
    <source>
        <dbReference type="ARBA" id="ARBA00022884"/>
    </source>
</evidence>
<dbReference type="InterPro" id="IPR029063">
    <property type="entry name" value="SAM-dependent_MTases_sf"/>
</dbReference>
<dbReference type="Gene3D" id="3.40.50.150">
    <property type="entry name" value="Vaccinia Virus protein VP39"/>
    <property type="match status" value="1"/>
</dbReference>
<protein>
    <recommendedName>
        <fullName evidence="7">SAM-dependent MTase RsmB/NOP-type domain-containing protein</fullName>
    </recommendedName>
</protein>
<organism evidence="8 9">
    <name type="scientific">Tritrichomonas musculus</name>
    <dbReference type="NCBI Taxonomy" id="1915356"/>
    <lineage>
        <taxon>Eukaryota</taxon>
        <taxon>Metamonada</taxon>
        <taxon>Parabasalia</taxon>
        <taxon>Tritrichomonadida</taxon>
        <taxon>Tritrichomonadidae</taxon>
        <taxon>Tritrichomonas</taxon>
    </lineage>
</organism>
<evidence type="ECO:0000259" key="7">
    <source>
        <dbReference type="PROSITE" id="PS51686"/>
    </source>
</evidence>
<dbReference type="PROSITE" id="PS51686">
    <property type="entry name" value="SAM_MT_RSMB_NOP"/>
    <property type="match status" value="1"/>
</dbReference>
<evidence type="ECO:0000256" key="6">
    <source>
        <dbReference type="SAM" id="Coils"/>
    </source>
</evidence>
<name>A0ABR2IKG2_9EUKA</name>
<keyword evidence="6" id="KW-0175">Coiled coil</keyword>
<keyword evidence="3 5" id="KW-0949">S-adenosyl-L-methionine</keyword>
<sequence>MNYTNYYNKLLVDAVMDRDNYQKMIQAEIDPLPQFFHIKCNSTYDKKLIKELDSYLPILNQFCKSSIIESLRGKYGTFAQIFLSHLSTKSNPKLEEFSKWIEKNIEERFIIRLKFSSLIPFIFLNIKSNDSILSVGLNTPQTSEIISNILKDGYIFINVSDTKSAITDFKIGSPNCCVISYPINELPSICEFSKVLCVSPSIKDGSFDFFSESNWSLNEAAHNHIKQKEYLKNALEHVKVGGICVYSTHSINPFENEAVVNSVLKMKQFERKCELVNCESLFESNERSKGLTSWDLNCFNEKISDADLIESLSCDHLIKNIDYCMRFYPHQIHCAGTFVAVIKKLDEIEQKSLTNIAAIERKSSFSKVDDILIQKIIDDFGLSTEFKNVPLLIYKNLNNQSLYNVTNELMNVLNEDIFQSLKICNVGSLAFFIDQNNYDVPYIPCINNLPEVARQATKRFLFIDIDEYKYFIENNEILIDKLSDDKQIYFKSIKKGGIYIFLDGYGPLIGALFDGQKIIIRENKGSLNKTIKIIKKHISSDCMQKFLKYVYEDENDRSQRVERLKADVNSLKEKMSQLKNADIEQSKGFVSLKQKVDQLAQIYEQKSKDELEQQKEIDELKKKLQQLNDDFSLQQKQLNEKQQKIEELNEQQQSYKKLVDDLSLKYTQSNVIQIRVLHVISSENTFDLNFLNDLNTKNVQIQLNIINENVLIGYIENNESYLFSFDVVVLGGSEGWKPSYTRVDDNFLSLFEIYRKQGGSILFIHDFNIAHKNKYGKIYEPFSSYLGYKGITFDLSLYRKCRFIPGKCD</sequence>
<feature type="domain" description="SAM-dependent MTase RsmB/NOP-type" evidence="7">
    <location>
        <begin position="192"/>
        <end position="345"/>
    </location>
</feature>
<evidence type="ECO:0000256" key="5">
    <source>
        <dbReference type="PROSITE-ProRule" id="PRU01023"/>
    </source>
</evidence>